<evidence type="ECO:0000313" key="1">
    <source>
        <dbReference type="EMBL" id="KKN74905.1"/>
    </source>
</evidence>
<accession>A0A0F9T0X6</accession>
<dbReference type="AlphaFoldDB" id="A0A0F9T0X6"/>
<gene>
    <name evidence="1" type="ORF">LCGC14_0386540</name>
</gene>
<comment type="caution">
    <text evidence="1">The sequence shown here is derived from an EMBL/GenBank/DDBJ whole genome shotgun (WGS) entry which is preliminary data.</text>
</comment>
<organism evidence="1">
    <name type="scientific">marine sediment metagenome</name>
    <dbReference type="NCBI Taxonomy" id="412755"/>
    <lineage>
        <taxon>unclassified sequences</taxon>
        <taxon>metagenomes</taxon>
        <taxon>ecological metagenomes</taxon>
    </lineage>
</organism>
<reference evidence="1" key="1">
    <citation type="journal article" date="2015" name="Nature">
        <title>Complex archaea that bridge the gap between prokaryotes and eukaryotes.</title>
        <authorList>
            <person name="Spang A."/>
            <person name="Saw J.H."/>
            <person name="Jorgensen S.L."/>
            <person name="Zaremba-Niedzwiedzka K."/>
            <person name="Martijn J."/>
            <person name="Lind A.E."/>
            <person name="van Eijk R."/>
            <person name="Schleper C."/>
            <person name="Guy L."/>
            <person name="Ettema T.J."/>
        </authorList>
    </citation>
    <scope>NUCLEOTIDE SEQUENCE</scope>
</reference>
<proteinExistence type="predicted"/>
<protein>
    <submittedName>
        <fullName evidence="1">Uncharacterized protein</fullName>
    </submittedName>
</protein>
<sequence>MEFRKTFTTPYEQYAHLEGLGFTVLGELTDAERDPEVGPMYHIQLEDGGKIAAWPEEIETGHDFPSWAEFCESVGQNPRG</sequence>
<dbReference type="EMBL" id="LAZR01000319">
    <property type="protein sequence ID" value="KKN74905.1"/>
    <property type="molecule type" value="Genomic_DNA"/>
</dbReference>
<name>A0A0F9T0X6_9ZZZZ</name>